<dbReference type="EMBL" id="JAGEPF010000028">
    <property type="protein sequence ID" value="MBO2463580.1"/>
    <property type="molecule type" value="Genomic_DNA"/>
</dbReference>
<evidence type="ECO:0000256" key="2">
    <source>
        <dbReference type="ARBA" id="ARBA00023315"/>
    </source>
</evidence>
<name>A0ABS3S3J3_9ACTN</name>
<dbReference type="SUPFAM" id="SSF55729">
    <property type="entry name" value="Acyl-CoA N-acyltransferases (Nat)"/>
    <property type="match status" value="1"/>
</dbReference>
<feature type="domain" description="N-acetyltransferase" evidence="3">
    <location>
        <begin position="2"/>
        <end position="155"/>
    </location>
</feature>
<accession>A0ABS3S3J3</accession>
<sequence length="161" mass="17799">MASIRLSVSEEVDALAELRRALDADTAFMLAEPGERGHELPDASYRFVAEEGGQLVGVIDVRALPWRRARGRGAIVLGVRASHHARGIGRGLLDAAIAEARRRGMWRLELSTMSHNHVALRLYAACGFEVEGVRRSSLCVEGELVDEYYMGMVLQRADRVQ</sequence>
<dbReference type="InterPro" id="IPR016181">
    <property type="entry name" value="Acyl_CoA_acyltransferase"/>
</dbReference>
<evidence type="ECO:0000313" key="5">
    <source>
        <dbReference type="Proteomes" id="UP000680206"/>
    </source>
</evidence>
<comment type="caution">
    <text evidence="4">The sequence shown here is derived from an EMBL/GenBank/DDBJ whole genome shotgun (WGS) entry which is preliminary data.</text>
</comment>
<evidence type="ECO:0000313" key="4">
    <source>
        <dbReference type="EMBL" id="MBO2463580.1"/>
    </source>
</evidence>
<protein>
    <submittedName>
        <fullName evidence="4">GNAT family N-acetyltransferase</fullName>
    </submittedName>
</protein>
<dbReference type="CDD" id="cd04301">
    <property type="entry name" value="NAT_SF"/>
    <property type="match status" value="1"/>
</dbReference>
<gene>
    <name evidence="4" type="ORF">J4709_39025</name>
</gene>
<evidence type="ECO:0000259" key="3">
    <source>
        <dbReference type="PROSITE" id="PS51186"/>
    </source>
</evidence>
<dbReference type="InterPro" id="IPR050832">
    <property type="entry name" value="Bact_Acetyltransf"/>
</dbReference>
<dbReference type="Pfam" id="PF00583">
    <property type="entry name" value="Acetyltransf_1"/>
    <property type="match status" value="1"/>
</dbReference>
<dbReference type="Gene3D" id="3.40.630.30">
    <property type="match status" value="1"/>
</dbReference>
<dbReference type="InterPro" id="IPR000182">
    <property type="entry name" value="GNAT_dom"/>
</dbReference>
<dbReference type="PROSITE" id="PS51186">
    <property type="entry name" value="GNAT"/>
    <property type="match status" value="1"/>
</dbReference>
<evidence type="ECO:0000256" key="1">
    <source>
        <dbReference type="ARBA" id="ARBA00022679"/>
    </source>
</evidence>
<dbReference type="PANTHER" id="PTHR43877">
    <property type="entry name" value="AMINOALKYLPHOSPHONATE N-ACETYLTRANSFERASE-RELATED-RELATED"/>
    <property type="match status" value="1"/>
</dbReference>
<keyword evidence="5" id="KW-1185">Reference proteome</keyword>
<keyword evidence="1" id="KW-0808">Transferase</keyword>
<reference evidence="4 5" key="1">
    <citation type="submission" date="2021-03" db="EMBL/GenBank/DDBJ databases">
        <title>Actinomadura violae sp. nov., isolated from lichen in Thailand.</title>
        <authorList>
            <person name="Kanchanasin P."/>
            <person name="Saeng-In P."/>
            <person name="Phongsopitanun W."/>
            <person name="Yuki M."/>
            <person name="Kudo T."/>
            <person name="Ohkuma M."/>
            <person name="Tanasupawat S."/>
        </authorList>
    </citation>
    <scope>NUCLEOTIDE SEQUENCE [LARGE SCALE GENOMIC DNA]</scope>
    <source>
        <strain evidence="4 5">LCR2-06</strain>
    </source>
</reference>
<keyword evidence="2" id="KW-0012">Acyltransferase</keyword>
<dbReference type="RefSeq" id="WP_208249074.1">
    <property type="nucleotide sequence ID" value="NZ_JAGEPF010000028.1"/>
</dbReference>
<dbReference type="Proteomes" id="UP000680206">
    <property type="component" value="Unassembled WGS sequence"/>
</dbReference>
<proteinExistence type="predicted"/>
<organism evidence="4 5">
    <name type="scientific">Actinomadura violacea</name>
    <dbReference type="NCBI Taxonomy" id="2819934"/>
    <lineage>
        <taxon>Bacteria</taxon>
        <taxon>Bacillati</taxon>
        <taxon>Actinomycetota</taxon>
        <taxon>Actinomycetes</taxon>
        <taxon>Streptosporangiales</taxon>
        <taxon>Thermomonosporaceae</taxon>
        <taxon>Actinomadura</taxon>
    </lineage>
</organism>